<comment type="similarity">
    <text evidence="1">Belongs to the UPF0065 (bug) family.</text>
</comment>
<dbReference type="Gene3D" id="3.40.190.150">
    <property type="entry name" value="Bordetella uptake gene, domain 1"/>
    <property type="match status" value="1"/>
</dbReference>
<keyword evidence="4" id="KW-1185">Reference proteome</keyword>
<dbReference type="PANTHER" id="PTHR42928:SF5">
    <property type="entry name" value="BLR1237 PROTEIN"/>
    <property type="match status" value="1"/>
</dbReference>
<organism evidence="3 4">
    <name type="scientific">Bordetella petrii</name>
    <dbReference type="NCBI Taxonomy" id="94624"/>
    <lineage>
        <taxon>Bacteria</taxon>
        <taxon>Pseudomonadati</taxon>
        <taxon>Pseudomonadota</taxon>
        <taxon>Betaproteobacteria</taxon>
        <taxon>Burkholderiales</taxon>
        <taxon>Alcaligenaceae</taxon>
        <taxon>Bordetella</taxon>
    </lineage>
</organism>
<dbReference type="EMBL" id="JAUDJE010000003">
    <property type="protein sequence ID" value="MDM9558442.1"/>
    <property type="molecule type" value="Genomic_DNA"/>
</dbReference>
<dbReference type="PANTHER" id="PTHR42928">
    <property type="entry name" value="TRICARBOXYLATE-BINDING PROTEIN"/>
    <property type="match status" value="1"/>
</dbReference>
<protein>
    <submittedName>
        <fullName evidence="3">Tripartite tricarboxylate transporter substrate binding protein</fullName>
    </submittedName>
</protein>
<proteinExistence type="inferred from homology"/>
<evidence type="ECO:0000256" key="2">
    <source>
        <dbReference type="SAM" id="SignalP"/>
    </source>
</evidence>
<evidence type="ECO:0000256" key="1">
    <source>
        <dbReference type="ARBA" id="ARBA00006987"/>
    </source>
</evidence>
<feature type="chain" id="PRO_5045211191" evidence="2">
    <location>
        <begin position="30"/>
        <end position="329"/>
    </location>
</feature>
<dbReference type="Gene3D" id="3.40.190.10">
    <property type="entry name" value="Periplasmic binding protein-like II"/>
    <property type="match status" value="1"/>
</dbReference>
<keyword evidence="2" id="KW-0732">Signal</keyword>
<gene>
    <name evidence="3" type="ORF">QUC21_05335</name>
</gene>
<dbReference type="InterPro" id="IPR005064">
    <property type="entry name" value="BUG"/>
</dbReference>
<dbReference type="InterPro" id="IPR042100">
    <property type="entry name" value="Bug_dom1"/>
</dbReference>
<comment type="caution">
    <text evidence="3">The sequence shown here is derived from an EMBL/GenBank/DDBJ whole genome shotgun (WGS) entry which is preliminary data.</text>
</comment>
<dbReference type="RefSeq" id="WP_289784544.1">
    <property type="nucleotide sequence ID" value="NZ_JAUDJE010000003.1"/>
</dbReference>
<dbReference type="Pfam" id="PF03401">
    <property type="entry name" value="TctC"/>
    <property type="match status" value="1"/>
</dbReference>
<reference evidence="3" key="1">
    <citation type="submission" date="2023-06" db="EMBL/GenBank/DDBJ databases">
        <title>full genome analysis of Phenantherene degrader P3.</title>
        <authorList>
            <person name="Akbar A."/>
            <person name="Rahmeh R."/>
            <person name="Kishk M."/>
        </authorList>
    </citation>
    <scope>NUCLEOTIDE SEQUENCE</scope>
    <source>
        <strain evidence="3">P3</strain>
    </source>
</reference>
<dbReference type="PIRSF" id="PIRSF017082">
    <property type="entry name" value="YflP"/>
    <property type="match status" value="1"/>
</dbReference>
<accession>A0ABT7VZV7</accession>
<dbReference type="CDD" id="cd13578">
    <property type="entry name" value="PBP2_Bug27"/>
    <property type="match status" value="1"/>
</dbReference>
<dbReference type="SUPFAM" id="SSF53850">
    <property type="entry name" value="Periplasmic binding protein-like II"/>
    <property type="match status" value="1"/>
</dbReference>
<sequence length="329" mass="34286">MKSAFLRRALAAGLVAACGAALPAAAAQAAQDYPDRAVRLIVPYAAGGPTDTFARALAESWGRQLGVPLIIENRTGAGTVVGTEAVAKAPPDGYTLLLTTVAHAVNPSIHEKLPYRAVEDFAPVGLAAKAPLVLIVNKNVPAQTLPEFLSYLKANPGKVNFGSAGVGSAPHLGAELVNYMAGTQAMHVPYRGSAPAMADVIGGHVEFMVDSAPTGLAQVRAGTVRLLATSMAQRLPQTPDTPAIAEQIPGYEAYTWNGVFAPAGTPGAVIDKLKDTLRAALHDEKLKRSAYDMGLILENDPQPAALASFLDNELDKWGRVAKAAHMSAN</sequence>
<name>A0ABT7VZV7_9BORD</name>
<evidence type="ECO:0000313" key="4">
    <source>
        <dbReference type="Proteomes" id="UP001175604"/>
    </source>
</evidence>
<evidence type="ECO:0000313" key="3">
    <source>
        <dbReference type="EMBL" id="MDM9558442.1"/>
    </source>
</evidence>
<dbReference type="Proteomes" id="UP001175604">
    <property type="component" value="Unassembled WGS sequence"/>
</dbReference>
<feature type="signal peptide" evidence="2">
    <location>
        <begin position="1"/>
        <end position="29"/>
    </location>
</feature>